<dbReference type="InterPro" id="IPR036866">
    <property type="entry name" value="RibonucZ/Hydroxyglut_hydro"/>
</dbReference>
<evidence type="ECO:0000313" key="2">
    <source>
        <dbReference type="EMBL" id="PKK91284.1"/>
    </source>
</evidence>
<dbReference type="InterPro" id="IPR001279">
    <property type="entry name" value="Metallo-B-lactamas"/>
</dbReference>
<dbReference type="SUPFAM" id="SSF56281">
    <property type="entry name" value="Metallo-hydrolase/oxidoreductase"/>
    <property type="match status" value="1"/>
</dbReference>
<dbReference type="AlphaFoldDB" id="A0A2N1PSG7"/>
<dbReference type="Proteomes" id="UP000233256">
    <property type="component" value="Unassembled WGS sequence"/>
</dbReference>
<feature type="domain" description="Metallo-beta-lactamase" evidence="1">
    <location>
        <begin position="66"/>
        <end position="274"/>
    </location>
</feature>
<sequence length="420" mass="46258">MMTSFFNSNSHIRVSSFNSFAMSLIEKSFVVAFLFMLVFVTLTISGHLTGVMASGILQVHVLDVWQGDCILLITPSGKTMLVDAGEADYGSRVLSYLKKHGIKNLDVALLTHPHSDHMGGFLTVLKKMKTELVYDSTSYYTQTYKKYLEIIKEKNIPMRSAVRGDVINLDPEVKIKVLSPVSVRKYEGRPPSLTPQNLRSEINDRSIVIRVDYGSTSIVLSADAENMVETTLVSQGLAKKCDVLKVGHHGSRTSSAKTFLKKLHPQTAVISVGKGNSFNHPAEITMTNLENMKIEILRTDWHGDIILNSDGAAWTRMKKKSSSEVSSASLTIGGSDVVEALCQDIIQDLEFGDTYGFQWLKRTLANNSESRWGELGTLSSIIAQRLRLSALSDEQSNADYLKTLDSLLGNKTGNGLGGDK</sequence>
<dbReference type="Gene3D" id="3.60.15.10">
    <property type="entry name" value="Ribonuclease Z/Hydroxyacylglutathione hydrolase-like"/>
    <property type="match status" value="1"/>
</dbReference>
<accession>A0A2N1PSG7</accession>
<dbReference type="SMART" id="SM00849">
    <property type="entry name" value="Lactamase_B"/>
    <property type="match status" value="1"/>
</dbReference>
<dbReference type="InterPro" id="IPR035681">
    <property type="entry name" value="ComA-like_MBL"/>
</dbReference>
<organism evidence="2 3">
    <name type="scientific">Candidatus Wallbacteria bacterium HGW-Wallbacteria-1</name>
    <dbReference type="NCBI Taxonomy" id="2013854"/>
    <lineage>
        <taxon>Bacteria</taxon>
        <taxon>Candidatus Walliibacteriota</taxon>
    </lineage>
</organism>
<name>A0A2N1PSG7_9BACT</name>
<dbReference type="Pfam" id="PF00753">
    <property type="entry name" value="Lactamase_B"/>
    <property type="match status" value="1"/>
</dbReference>
<evidence type="ECO:0000259" key="1">
    <source>
        <dbReference type="SMART" id="SM00849"/>
    </source>
</evidence>
<protein>
    <recommendedName>
        <fullName evidence="1">Metallo-beta-lactamase domain-containing protein</fullName>
    </recommendedName>
</protein>
<dbReference type="PANTHER" id="PTHR30619">
    <property type="entry name" value="DNA INTERNALIZATION/COMPETENCE PROTEIN COMEC/REC2"/>
    <property type="match status" value="1"/>
</dbReference>
<dbReference type="CDD" id="cd07731">
    <property type="entry name" value="ComA-like_MBL-fold"/>
    <property type="match status" value="1"/>
</dbReference>
<dbReference type="PANTHER" id="PTHR30619:SF7">
    <property type="entry name" value="BETA-LACTAMASE DOMAIN PROTEIN"/>
    <property type="match status" value="1"/>
</dbReference>
<gene>
    <name evidence="2" type="ORF">CVV64_05825</name>
</gene>
<dbReference type="EMBL" id="PGXC01000003">
    <property type="protein sequence ID" value="PKK91284.1"/>
    <property type="molecule type" value="Genomic_DNA"/>
</dbReference>
<dbReference type="InterPro" id="IPR052159">
    <property type="entry name" value="Competence_DNA_uptake"/>
</dbReference>
<comment type="caution">
    <text evidence="2">The sequence shown here is derived from an EMBL/GenBank/DDBJ whole genome shotgun (WGS) entry which is preliminary data.</text>
</comment>
<proteinExistence type="predicted"/>
<evidence type="ECO:0000313" key="3">
    <source>
        <dbReference type="Proteomes" id="UP000233256"/>
    </source>
</evidence>
<reference evidence="2 3" key="1">
    <citation type="journal article" date="2017" name="ISME J.">
        <title>Potential for microbial H2 and metal transformations associated with novel bacteria and archaea in deep terrestrial subsurface sediments.</title>
        <authorList>
            <person name="Hernsdorf A.W."/>
            <person name="Amano Y."/>
            <person name="Miyakawa K."/>
            <person name="Ise K."/>
            <person name="Suzuki Y."/>
            <person name="Anantharaman K."/>
            <person name="Probst A."/>
            <person name="Burstein D."/>
            <person name="Thomas B.C."/>
            <person name="Banfield J.F."/>
        </authorList>
    </citation>
    <scope>NUCLEOTIDE SEQUENCE [LARGE SCALE GENOMIC DNA]</scope>
    <source>
        <strain evidence="2">HGW-Wallbacteria-1</strain>
    </source>
</reference>